<feature type="coiled-coil region" evidence="1">
    <location>
        <begin position="137"/>
        <end position="171"/>
    </location>
</feature>
<proteinExistence type="predicted"/>
<dbReference type="InterPro" id="IPR000160">
    <property type="entry name" value="GGDEF_dom"/>
</dbReference>
<name>A0A644WZT3_9ZZZZ</name>
<dbReference type="InterPro" id="IPR050469">
    <property type="entry name" value="Diguanylate_Cyclase"/>
</dbReference>
<accession>A0A644WZT3</accession>
<dbReference type="PANTHER" id="PTHR45138">
    <property type="entry name" value="REGULATORY COMPONENTS OF SENSORY TRANSDUCTION SYSTEM"/>
    <property type="match status" value="1"/>
</dbReference>
<reference evidence="3" key="1">
    <citation type="submission" date="2019-08" db="EMBL/GenBank/DDBJ databases">
        <authorList>
            <person name="Kucharzyk K."/>
            <person name="Murdoch R.W."/>
            <person name="Higgins S."/>
            <person name="Loffler F."/>
        </authorList>
    </citation>
    <scope>NUCLEOTIDE SEQUENCE</scope>
</reference>
<keyword evidence="1" id="KW-0175">Coiled coil</keyword>
<dbReference type="GO" id="GO:0005886">
    <property type="term" value="C:plasma membrane"/>
    <property type="evidence" value="ECO:0007669"/>
    <property type="project" value="TreeGrafter"/>
</dbReference>
<evidence type="ECO:0000313" key="3">
    <source>
        <dbReference type="EMBL" id="MPM09217.1"/>
    </source>
</evidence>
<dbReference type="Pfam" id="PF00990">
    <property type="entry name" value="GGDEF"/>
    <property type="match status" value="1"/>
</dbReference>
<dbReference type="AlphaFoldDB" id="A0A644WZT3"/>
<dbReference type="InterPro" id="IPR043128">
    <property type="entry name" value="Rev_trsase/Diguanyl_cyclase"/>
</dbReference>
<dbReference type="CDD" id="cd01949">
    <property type="entry name" value="GGDEF"/>
    <property type="match status" value="1"/>
</dbReference>
<dbReference type="NCBIfam" id="TIGR00254">
    <property type="entry name" value="GGDEF"/>
    <property type="match status" value="1"/>
</dbReference>
<sequence>MSNSFFVRTTTLGVVQEAYWSDPISLAIPYKTTLAELFDEDNRRTFEKTFTSALLEKHKVFCSHVVIVEERLELCFFILSLDQDVWVLAVDYLMELPPDLQERQKHLLFKMIEQVAAMHSRFSLHNSQVVYSHFEQIQKLNNQLVNTQRELQRANKKLEALNLDLNNRLVKDPLTGLVSRYQYRSEMQRVINANPQAIGLFAFIDIDAFKHVNDTYGHAVGDEYLVAFAKRLASLTSEGRLIAMRIAGDEFGLYMHELASVDDEIFSSLYRKFEVYVTERPLSTSIGELAISCSVGFAVYNRDTTNLFELIEYADWAMYQAKRGGKHGYRVFDKLLYDQRYSEQ</sequence>
<feature type="domain" description="GGDEF" evidence="2">
    <location>
        <begin position="197"/>
        <end position="334"/>
    </location>
</feature>
<dbReference type="GO" id="GO:0043709">
    <property type="term" value="P:cell adhesion involved in single-species biofilm formation"/>
    <property type="evidence" value="ECO:0007669"/>
    <property type="project" value="TreeGrafter"/>
</dbReference>
<dbReference type="EMBL" id="VSSQ01001544">
    <property type="protein sequence ID" value="MPM09217.1"/>
    <property type="molecule type" value="Genomic_DNA"/>
</dbReference>
<protein>
    <recommendedName>
        <fullName evidence="2">GGDEF domain-containing protein</fullName>
    </recommendedName>
</protein>
<dbReference type="PROSITE" id="PS50887">
    <property type="entry name" value="GGDEF"/>
    <property type="match status" value="1"/>
</dbReference>
<dbReference type="InterPro" id="IPR029787">
    <property type="entry name" value="Nucleotide_cyclase"/>
</dbReference>
<evidence type="ECO:0000259" key="2">
    <source>
        <dbReference type="PROSITE" id="PS50887"/>
    </source>
</evidence>
<dbReference type="GO" id="GO:0052621">
    <property type="term" value="F:diguanylate cyclase activity"/>
    <property type="evidence" value="ECO:0007669"/>
    <property type="project" value="TreeGrafter"/>
</dbReference>
<evidence type="ECO:0000256" key="1">
    <source>
        <dbReference type="SAM" id="Coils"/>
    </source>
</evidence>
<organism evidence="3">
    <name type="scientific">bioreactor metagenome</name>
    <dbReference type="NCBI Taxonomy" id="1076179"/>
    <lineage>
        <taxon>unclassified sequences</taxon>
        <taxon>metagenomes</taxon>
        <taxon>ecological metagenomes</taxon>
    </lineage>
</organism>
<dbReference type="GO" id="GO:1902201">
    <property type="term" value="P:negative regulation of bacterial-type flagellum-dependent cell motility"/>
    <property type="evidence" value="ECO:0007669"/>
    <property type="project" value="TreeGrafter"/>
</dbReference>
<dbReference type="SUPFAM" id="SSF55073">
    <property type="entry name" value="Nucleotide cyclase"/>
    <property type="match status" value="1"/>
</dbReference>
<dbReference type="SMART" id="SM00267">
    <property type="entry name" value="GGDEF"/>
    <property type="match status" value="1"/>
</dbReference>
<dbReference type="PANTHER" id="PTHR45138:SF6">
    <property type="entry name" value="DIGUANYLATE CYCLASE DGCN"/>
    <property type="match status" value="1"/>
</dbReference>
<comment type="caution">
    <text evidence="3">The sequence shown here is derived from an EMBL/GenBank/DDBJ whole genome shotgun (WGS) entry which is preliminary data.</text>
</comment>
<dbReference type="Gene3D" id="3.30.70.270">
    <property type="match status" value="1"/>
</dbReference>
<gene>
    <name evidence="3" type="ORF">SDC9_55533</name>
</gene>